<protein>
    <submittedName>
        <fullName evidence="3">Phosphatidylinositol alpha-1,6-mannosyltransferase</fullName>
    </submittedName>
</protein>
<evidence type="ECO:0000313" key="3">
    <source>
        <dbReference type="EMBL" id="SFR58700.1"/>
    </source>
</evidence>
<dbReference type="Pfam" id="PF00534">
    <property type="entry name" value="Glycos_transf_1"/>
    <property type="match status" value="1"/>
</dbReference>
<accession>A0A1I6HWV9</accession>
<dbReference type="RefSeq" id="WP_092010573.1">
    <property type="nucleotide sequence ID" value="NZ_FOYW01000001.1"/>
</dbReference>
<dbReference type="STRING" id="650891.SAMN05216203_1605"/>
<dbReference type="Gene3D" id="3.40.50.2000">
    <property type="entry name" value="Glycogen Phosphorylase B"/>
    <property type="match status" value="2"/>
</dbReference>
<evidence type="ECO:0000259" key="2">
    <source>
        <dbReference type="Pfam" id="PF13439"/>
    </source>
</evidence>
<feature type="domain" description="Glycosyl transferase family 1" evidence="1">
    <location>
        <begin position="197"/>
        <end position="360"/>
    </location>
</feature>
<keyword evidence="4" id="KW-1185">Reference proteome</keyword>
<dbReference type="Pfam" id="PF13439">
    <property type="entry name" value="Glyco_transf_4"/>
    <property type="match status" value="1"/>
</dbReference>
<dbReference type="InterPro" id="IPR050194">
    <property type="entry name" value="Glycosyltransferase_grp1"/>
</dbReference>
<dbReference type="SUPFAM" id="SSF53756">
    <property type="entry name" value="UDP-Glycosyltransferase/glycogen phosphorylase"/>
    <property type="match status" value="1"/>
</dbReference>
<reference evidence="3 4" key="1">
    <citation type="submission" date="2016-10" db="EMBL/GenBank/DDBJ databases">
        <authorList>
            <person name="de Groot N.N."/>
        </authorList>
    </citation>
    <scope>NUCLEOTIDE SEQUENCE [LARGE SCALE GENOMIC DNA]</scope>
    <source>
        <strain evidence="3 4">CGMCC 1.9167</strain>
    </source>
</reference>
<feature type="domain" description="Glycosyltransferase subfamily 4-like N-terminal" evidence="2">
    <location>
        <begin position="57"/>
        <end position="182"/>
    </location>
</feature>
<dbReference type="InterPro" id="IPR001296">
    <property type="entry name" value="Glyco_trans_1"/>
</dbReference>
<dbReference type="Proteomes" id="UP000198644">
    <property type="component" value="Unassembled WGS sequence"/>
</dbReference>
<evidence type="ECO:0000313" key="4">
    <source>
        <dbReference type="Proteomes" id="UP000198644"/>
    </source>
</evidence>
<evidence type="ECO:0000259" key="1">
    <source>
        <dbReference type="Pfam" id="PF00534"/>
    </source>
</evidence>
<dbReference type="AlphaFoldDB" id="A0A1I6HWV9"/>
<organism evidence="3 4">
    <name type="scientific">Marinobacter daqiaonensis</name>
    <dbReference type="NCBI Taxonomy" id="650891"/>
    <lineage>
        <taxon>Bacteria</taxon>
        <taxon>Pseudomonadati</taxon>
        <taxon>Pseudomonadota</taxon>
        <taxon>Gammaproteobacteria</taxon>
        <taxon>Pseudomonadales</taxon>
        <taxon>Marinobacteraceae</taxon>
        <taxon>Marinobacter</taxon>
    </lineage>
</organism>
<dbReference type="GO" id="GO:0016758">
    <property type="term" value="F:hexosyltransferase activity"/>
    <property type="evidence" value="ECO:0007669"/>
    <property type="project" value="TreeGrafter"/>
</dbReference>
<dbReference type="OrthoDB" id="4611853at2"/>
<keyword evidence="3" id="KW-0328">Glycosyltransferase</keyword>
<gene>
    <name evidence="3" type="ORF">SAMN05216203_1605</name>
</gene>
<proteinExistence type="predicted"/>
<dbReference type="InterPro" id="IPR028098">
    <property type="entry name" value="Glyco_trans_4-like_N"/>
</dbReference>
<dbReference type="PANTHER" id="PTHR45947">
    <property type="entry name" value="SULFOQUINOVOSYL TRANSFERASE SQD2"/>
    <property type="match status" value="1"/>
</dbReference>
<name>A0A1I6HWV9_9GAMM</name>
<dbReference type="PANTHER" id="PTHR45947:SF3">
    <property type="entry name" value="SULFOQUINOVOSYL TRANSFERASE SQD2"/>
    <property type="match status" value="1"/>
</dbReference>
<dbReference type="CDD" id="cd03801">
    <property type="entry name" value="GT4_PimA-like"/>
    <property type="match status" value="1"/>
</dbReference>
<sequence>MKKILLFSEIFPPTHGGSGRWFSEIYGRFPSESVAFLVGASDGADAYDSQSKHPVHRYNLSSGEWGVRSLAGAKFYWRTWRKLRNTARQEGIHQVHCGRVLPEGVAALMLRISDRIPYSCYVHGEDVETALTSRELTWLTRLVMRHAEQIICNSENSFRILRDKWGLSDDKVIVMTPGVDVDHFRPDPATPKPAGWEGNINILTVGRLQRRKGQDMMIRALPDLAGQFPNINYAVIGGGEERPALERLANDLGIARHVQFMGEVDDARMAACYRHCDLFALPNRRVGNDDEGFGMVLLEAQACGRPVLAGASGGTRETLEEGVTGVLVDCTNPESIAQAVAELLRNPDRLKTMGRAGRKHVESRFSWETLAVNARELFT</sequence>
<dbReference type="EMBL" id="FOYW01000001">
    <property type="protein sequence ID" value="SFR58700.1"/>
    <property type="molecule type" value="Genomic_DNA"/>
</dbReference>
<keyword evidence="3" id="KW-0808">Transferase</keyword>